<feature type="domain" description="AAA" evidence="3">
    <location>
        <begin position="24"/>
        <end position="181"/>
    </location>
</feature>
<dbReference type="AlphaFoldDB" id="A0A1L4D4D6"/>
<dbReference type="InterPro" id="IPR050625">
    <property type="entry name" value="ParA/MinD_ATPase"/>
</dbReference>
<dbReference type="PANTHER" id="PTHR43384:SF4">
    <property type="entry name" value="CELLULOSE BIOSYNTHESIS PROTEIN BCSQ-RELATED"/>
    <property type="match status" value="1"/>
</dbReference>
<dbReference type="Pfam" id="PF13614">
    <property type="entry name" value="AAA_31"/>
    <property type="match status" value="1"/>
</dbReference>
<dbReference type="PANTHER" id="PTHR43384">
    <property type="entry name" value="SEPTUM SITE-DETERMINING PROTEIN MIND HOMOLOG, CHLOROPLASTIC-RELATED"/>
    <property type="match status" value="1"/>
</dbReference>
<dbReference type="InterPro" id="IPR025669">
    <property type="entry name" value="AAA_dom"/>
</dbReference>
<dbReference type="EMBL" id="CP017834">
    <property type="protein sequence ID" value="APJ05040.1"/>
    <property type="molecule type" value="Genomic_DNA"/>
</dbReference>
<proteinExistence type="predicted"/>
<organism evidence="4 5">
    <name type="scientific">Silvanigrella aquatica</name>
    <dbReference type="NCBI Taxonomy" id="1915309"/>
    <lineage>
        <taxon>Bacteria</taxon>
        <taxon>Pseudomonadati</taxon>
        <taxon>Bdellovibrionota</taxon>
        <taxon>Oligoflexia</taxon>
        <taxon>Silvanigrellales</taxon>
        <taxon>Silvanigrellaceae</taxon>
        <taxon>Silvanigrella</taxon>
    </lineage>
</organism>
<dbReference type="GO" id="GO:0051782">
    <property type="term" value="P:negative regulation of cell division"/>
    <property type="evidence" value="ECO:0007669"/>
    <property type="project" value="TreeGrafter"/>
</dbReference>
<evidence type="ECO:0000313" key="5">
    <source>
        <dbReference type="Proteomes" id="UP000184731"/>
    </source>
</evidence>
<protein>
    <recommendedName>
        <fullName evidence="3">AAA domain-containing protein</fullName>
    </recommendedName>
</protein>
<accession>A0A1L4D4D6</accession>
<sequence>MRNAQKEKNIVPSNLIYQPKIPTVLAVSGGKGGVGKTLTTANLGLCMARMGMRTLLIDGDFGLANLDVVLNLRPQFTLDDVLCGERHLKDIIMTGAEGIRVIPSSSGVMKVPELDKLQKLMLLDQIESLDEEFDVVIIDTPAGVSKNVQYWTSSSSEVIMVVTPEPTSLADCYASIKILSQMTAEKTFKLIVNMVRNDIEAKKIYEKISSLSDEYLQVRVDYLGYIPFDESVRNSVRERVPYVQKYPFSSASQGLRDISRQIVTQGTVGQLKGTMQFFWRKMVSAHTPDILSYK</sequence>
<evidence type="ECO:0000256" key="1">
    <source>
        <dbReference type="ARBA" id="ARBA00022741"/>
    </source>
</evidence>
<dbReference type="GO" id="GO:0005829">
    <property type="term" value="C:cytosol"/>
    <property type="evidence" value="ECO:0007669"/>
    <property type="project" value="TreeGrafter"/>
</dbReference>
<dbReference type="KEGG" id="saqi:AXG55_01780"/>
<reference evidence="4 5" key="1">
    <citation type="submission" date="2016-10" db="EMBL/GenBank/DDBJ databases">
        <title>Silvanigrella aquatica sp. nov., isolated from a freshwater lake located in the Black Forest, Germany, description of Silvanigrellaceae fam. nov., Silvanigrellales ord. nov., reclassification of the order Bdellovibrionales in the class Oligoflexia, reclassification of the families Bacteriovoracaceae and Halobacteriovoraceae in the new order Bacteriovoracales ord. nov., and reclassification of the family Pseudobacteriovoracaceae in the order Oligoflexiales.</title>
        <authorList>
            <person name="Hahn M.W."/>
            <person name="Schmidt J."/>
            <person name="Koll U."/>
            <person name="Rohde M."/>
            <person name="Verbag S."/>
            <person name="Pitt A."/>
            <person name="Nakai R."/>
            <person name="Naganuma T."/>
            <person name="Lang E."/>
        </authorList>
    </citation>
    <scope>NUCLEOTIDE SEQUENCE [LARGE SCALE GENOMIC DNA]</scope>
    <source>
        <strain evidence="4 5">MWH-Nonnen-W8red</strain>
    </source>
</reference>
<keyword evidence="5" id="KW-1185">Reference proteome</keyword>
<keyword evidence="2" id="KW-0067">ATP-binding</keyword>
<name>A0A1L4D4D6_9BACT</name>
<evidence type="ECO:0000259" key="3">
    <source>
        <dbReference type="Pfam" id="PF13614"/>
    </source>
</evidence>
<dbReference type="InterPro" id="IPR027417">
    <property type="entry name" value="P-loop_NTPase"/>
</dbReference>
<dbReference type="STRING" id="1915309.AXG55_01780"/>
<dbReference type="PIRSF" id="PIRSF003092">
    <property type="entry name" value="MinD"/>
    <property type="match status" value="1"/>
</dbReference>
<dbReference type="InterPro" id="IPR025501">
    <property type="entry name" value="MinD_FleN"/>
</dbReference>
<gene>
    <name evidence="4" type="ORF">AXG55_01780</name>
</gene>
<keyword evidence="1" id="KW-0547">Nucleotide-binding</keyword>
<dbReference type="SUPFAM" id="SSF52540">
    <property type="entry name" value="P-loop containing nucleoside triphosphate hydrolases"/>
    <property type="match status" value="1"/>
</dbReference>
<dbReference type="GO" id="GO:0009898">
    <property type="term" value="C:cytoplasmic side of plasma membrane"/>
    <property type="evidence" value="ECO:0007669"/>
    <property type="project" value="TreeGrafter"/>
</dbReference>
<evidence type="ECO:0000313" key="4">
    <source>
        <dbReference type="EMBL" id="APJ05040.1"/>
    </source>
</evidence>
<dbReference type="Gene3D" id="3.40.50.300">
    <property type="entry name" value="P-loop containing nucleotide triphosphate hydrolases"/>
    <property type="match status" value="1"/>
</dbReference>
<dbReference type="Proteomes" id="UP000184731">
    <property type="component" value="Chromosome"/>
</dbReference>
<evidence type="ECO:0000256" key="2">
    <source>
        <dbReference type="ARBA" id="ARBA00022840"/>
    </source>
</evidence>
<dbReference type="GO" id="GO:0016887">
    <property type="term" value="F:ATP hydrolysis activity"/>
    <property type="evidence" value="ECO:0007669"/>
    <property type="project" value="TreeGrafter"/>
</dbReference>
<dbReference type="GO" id="GO:0005524">
    <property type="term" value="F:ATP binding"/>
    <property type="evidence" value="ECO:0007669"/>
    <property type="project" value="UniProtKB-KW"/>
</dbReference>